<dbReference type="Pfam" id="PF03091">
    <property type="entry name" value="CutA1"/>
    <property type="match status" value="1"/>
</dbReference>
<dbReference type="PANTHER" id="PTHR23419">
    <property type="entry name" value="DIVALENT CATION TOLERANCE CUTA-RELATED"/>
    <property type="match status" value="1"/>
</dbReference>
<accession>A0A9Q0ML00</accession>
<evidence type="ECO:0000313" key="2">
    <source>
        <dbReference type="EMBL" id="KAJ6633143.1"/>
    </source>
</evidence>
<dbReference type="InterPro" id="IPR015867">
    <property type="entry name" value="N-reg_PII/ATP_PRibTrfase_C"/>
</dbReference>
<evidence type="ECO:0000256" key="1">
    <source>
        <dbReference type="ARBA" id="ARBA00010169"/>
    </source>
</evidence>
<dbReference type="EMBL" id="WJQU01002193">
    <property type="protein sequence ID" value="KAJ6633143.1"/>
    <property type="molecule type" value="Genomic_DNA"/>
</dbReference>
<dbReference type="Proteomes" id="UP001151699">
    <property type="component" value="Unassembled WGS sequence"/>
</dbReference>
<keyword evidence="3" id="KW-1185">Reference proteome</keyword>
<dbReference type="PANTHER" id="PTHR23419:SF8">
    <property type="entry name" value="FI09726P"/>
    <property type="match status" value="1"/>
</dbReference>
<proteinExistence type="inferred from homology"/>
<reference evidence="2" key="1">
    <citation type="submission" date="2022-07" db="EMBL/GenBank/DDBJ databases">
        <authorList>
            <person name="Trinca V."/>
            <person name="Uliana J.V.C."/>
            <person name="Torres T.T."/>
            <person name="Ward R.J."/>
            <person name="Monesi N."/>
        </authorList>
    </citation>
    <scope>NUCLEOTIDE SEQUENCE</scope>
    <source>
        <strain evidence="2">HSMRA1968</strain>
        <tissue evidence="2">Whole embryos</tissue>
    </source>
</reference>
<dbReference type="GO" id="GO:0005507">
    <property type="term" value="F:copper ion binding"/>
    <property type="evidence" value="ECO:0007669"/>
    <property type="project" value="TreeGrafter"/>
</dbReference>
<comment type="similarity">
    <text evidence="1">Belongs to the CutA family.</text>
</comment>
<organism evidence="2 3">
    <name type="scientific">Pseudolycoriella hygida</name>
    <dbReference type="NCBI Taxonomy" id="35572"/>
    <lineage>
        <taxon>Eukaryota</taxon>
        <taxon>Metazoa</taxon>
        <taxon>Ecdysozoa</taxon>
        <taxon>Arthropoda</taxon>
        <taxon>Hexapoda</taxon>
        <taxon>Insecta</taxon>
        <taxon>Pterygota</taxon>
        <taxon>Neoptera</taxon>
        <taxon>Endopterygota</taxon>
        <taxon>Diptera</taxon>
        <taxon>Nematocera</taxon>
        <taxon>Sciaroidea</taxon>
        <taxon>Sciaridae</taxon>
        <taxon>Pseudolycoriella</taxon>
    </lineage>
</organism>
<name>A0A9Q0ML00_9DIPT</name>
<dbReference type="SUPFAM" id="SSF54913">
    <property type="entry name" value="GlnB-like"/>
    <property type="match status" value="1"/>
</dbReference>
<dbReference type="InterPro" id="IPR004323">
    <property type="entry name" value="Ion_tolerance_CutA"/>
</dbReference>
<dbReference type="InterPro" id="IPR011322">
    <property type="entry name" value="N-reg_PII-like_a/b"/>
</dbReference>
<dbReference type="GO" id="GO:0010038">
    <property type="term" value="P:response to metal ion"/>
    <property type="evidence" value="ECO:0007669"/>
    <property type="project" value="InterPro"/>
</dbReference>
<dbReference type="Gene3D" id="3.30.70.120">
    <property type="match status" value="1"/>
</dbReference>
<dbReference type="OrthoDB" id="2017693at2759"/>
<gene>
    <name evidence="2" type="primary">cuta</name>
    <name evidence="2" type="ORF">Bhyg_16712</name>
</gene>
<sequence length="148" mass="16580">MRITVRQLTGIYFAHMVYRFSTQSMSTTSTPTIKVEKTYQPGHLSAAFITAPDETVAKTLAHGLVSKKLAACVNIVPKIISIYEWEGKVNEDPEVLMIIKTSTSKVDEISEFIRENHPYTVAEVISFPIENGYQPYLEWVSGALAKKP</sequence>
<protein>
    <submittedName>
        <fullName evidence="2">Protein CutA like</fullName>
    </submittedName>
</protein>
<dbReference type="AlphaFoldDB" id="A0A9Q0ML00"/>
<comment type="caution">
    <text evidence="2">The sequence shown here is derived from an EMBL/GenBank/DDBJ whole genome shotgun (WGS) entry which is preliminary data.</text>
</comment>
<evidence type="ECO:0000313" key="3">
    <source>
        <dbReference type="Proteomes" id="UP001151699"/>
    </source>
</evidence>